<organism evidence="3 4">
    <name type="scientific">Phialocephala subalpina</name>
    <dbReference type="NCBI Taxonomy" id="576137"/>
    <lineage>
        <taxon>Eukaryota</taxon>
        <taxon>Fungi</taxon>
        <taxon>Dikarya</taxon>
        <taxon>Ascomycota</taxon>
        <taxon>Pezizomycotina</taxon>
        <taxon>Leotiomycetes</taxon>
        <taxon>Helotiales</taxon>
        <taxon>Mollisiaceae</taxon>
        <taxon>Phialocephala</taxon>
        <taxon>Phialocephala fortinii species complex</taxon>
    </lineage>
</organism>
<dbReference type="Gene3D" id="3.90.180.10">
    <property type="entry name" value="Medium-chain alcohol dehydrogenases, catalytic domain"/>
    <property type="match status" value="1"/>
</dbReference>
<evidence type="ECO:0000313" key="3">
    <source>
        <dbReference type="EMBL" id="CZR55097.1"/>
    </source>
</evidence>
<dbReference type="Pfam" id="PF00107">
    <property type="entry name" value="ADH_zinc_N"/>
    <property type="match status" value="1"/>
</dbReference>
<sequence length="351" mass="38335">MVQNKALIFKKVPQGLPVPGQDLVVETREFDLNSPPPPGGVTTKNFYASLDPYQRGRMRPAEVKSYSPAFTLGEPITNLVIAKVLKSDNPNYKEGDLISGHLNFEEYSAVPKGLVDGSFKKINNPYNLDLKLFTGPLGMPGLTAYSSFYEIGKPQKGETIFISAASGAVGQVVGQLAKHAGLKVIGSVGSDEKLEYITKELDFDGGFNYKKEKPLDALKRLAPQGIDIYYENVGGEHLEAAIECMNDFGRIIACGMVSEYNKPVGERYGITNLMQVVAKRLTIRGFIQGDKNMGPLYVDERDKNVAKWLHEGSFKALMSETVGLDNAAEGFVGMLQGKNFGKAVLKIADPE</sequence>
<dbReference type="InterPro" id="IPR013149">
    <property type="entry name" value="ADH-like_C"/>
</dbReference>
<dbReference type="AlphaFoldDB" id="A0A1L7WQQ2"/>
<keyword evidence="4" id="KW-1185">Reference proteome</keyword>
<dbReference type="STRING" id="576137.A0A1L7WQQ2"/>
<protein>
    <submittedName>
        <fullName evidence="3">Probable reductase RED1</fullName>
    </submittedName>
</protein>
<dbReference type="SUPFAM" id="SSF50129">
    <property type="entry name" value="GroES-like"/>
    <property type="match status" value="1"/>
</dbReference>
<dbReference type="GO" id="GO:0016628">
    <property type="term" value="F:oxidoreductase activity, acting on the CH-CH group of donors, NAD or NADP as acceptor"/>
    <property type="evidence" value="ECO:0007669"/>
    <property type="project" value="InterPro"/>
</dbReference>
<dbReference type="InterPro" id="IPR041694">
    <property type="entry name" value="ADH_N_2"/>
</dbReference>
<feature type="domain" description="Enoyl reductase (ER)" evidence="2">
    <location>
        <begin position="20"/>
        <end position="345"/>
    </location>
</feature>
<dbReference type="OrthoDB" id="809632at2759"/>
<dbReference type="PANTHER" id="PTHR43205">
    <property type="entry name" value="PROSTAGLANDIN REDUCTASE"/>
    <property type="match status" value="1"/>
</dbReference>
<dbReference type="PANTHER" id="PTHR43205:SF7">
    <property type="entry name" value="PROSTAGLANDIN REDUCTASE 1"/>
    <property type="match status" value="1"/>
</dbReference>
<dbReference type="SMART" id="SM00829">
    <property type="entry name" value="PKS_ER"/>
    <property type="match status" value="1"/>
</dbReference>
<dbReference type="CDD" id="cd05288">
    <property type="entry name" value="PGDH"/>
    <property type="match status" value="1"/>
</dbReference>
<dbReference type="EMBL" id="FJOG01000006">
    <property type="protein sequence ID" value="CZR55097.1"/>
    <property type="molecule type" value="Genomic_DNA"/>
</dbReference>
<dbReference type="SUPFAM" id="SSF51735">
    <property type="entry name" value="NAD(P)-binding Rossmann-fold domains"/>
    <property type="match status" value="1"/>
</dbReference>
<dbReference type="InterPro" id="IPR045010">
    <property type="entry name" value="MDR_fam"/>
</dbReference>
<dbReference type="Proteomes" id="UP000184330">
    <property type="component" value="Unassembled WGS sequence"/>
</dbReference>
<dbReference type="Gene3D" id="3.40.50.720">
    <property type="entry name" value="NAD(P)-binding Rossmann-like Domain"/>
    <property type="match status" value="1"/>
</dbReference>
<proteinExistence type="predicted"/>
<dbReference type="FunFam" id="3.40.50.720:FF:000121">
    <property type="entry name" value="Prostaglandin reductase 2"/>
    <property type="match status" value="1"/>
</dbReference>
<name>A0A1L7WQQ2_9HELO</name>
<dbReference type="InterPro" id="IPR011032">
    <property type="entry name" value="GroES-like_sf"/>
</dbReference>
<dbReference type="InterPro" id="IPR036291">
    <property type="entry name" value="NAD(P)-bd_dom_sf"/>
</dbReference>
<keyword evidence="1" id="KW-0560">Oxidoreductase</keyword>
<gene>
    <name evidence="3" type="ORF">PAC_04983</name>
</gene>
<accession>A0A1L7WQQ2</accession>
<evidence type="ECO:0000259" key="2">
    <source>
        <dbReference type="SMART" id="SM00829"/>
    </source>
</evidence>
<evidence type="ECO:0000256" key="1">
    <source>
        <dbReference type="ARBA" id="ARBA00023002"/>
    </source>
</evidence>
<evidence type="ECO:0000313" key="4">
    <source>
        <dbReference type="Proteomes" id="UP000184330"/>
    </source>
</evidence>
<dbReference type="Pfam" id="PF16884">
    <property type="entry name" value="ADH_N_2"/>
    <property type="match status" value="1"/>
</dbReference>
<dbReference type="InterPro" id="IPR020843">
    <property type="entry name" value="ER"/>
</dbReference>
<reference evidence="3 4" key="1">
    <citation type="submission" date="2016-03" db="EMBL/GenBank/DDBJ databases">
        <authorList>
            <person name="Ploux O."/>
        </authorList>
    </citation>
    <scope>NUCLEOTIDE SEQUENCE [LARGE SCALE GENOMIC DNA]</scope>
    <source>
        <strain evidence="3 4">UAMH 11012</strain>
    </source>
</reference>